<dbReference type="EMBL" id="JABCSC020000003">
    <property type="protein sequence ID" value="NSL56013.1"/>
    <property type="molecule type" value="Genomic_DNA"/>
</dbReference>
<feature type="domain" description="Penicillin-binding C-terminal" evidence="11">
    <location>
        <begin position="565"/>
        <end position="638"/>
    </location>
</feature>
<evidence type="ECO:0000256" key="9">
    <source>
        <dbReference type="SAM" id="SignalP"/>
    </source>
</evidence>
<evidence type="ECO:0000256" key="6">
    <source>
        <dbReference type="ARBA" id="ARBA00023268"/>
    </source>
</evidence>
<keyword evidence="6" id="KW-0511">Multifunctional enzyme</keyword>
<evidence type="ECO:0000256" key="4">
    <source>
        <dbReference type="ARBA" id="ARBA00022676"/>
    </source>
</evidence>
<keyword evidence="13" id="KW-1185">Reference proteome</keyword>
<dbReference type="InterPro" id="IPR036950">
    <property type="entry name" value="PBP_transglycosylase"/>
</dbReference>
<dbReference type="SUPFAM" id="SSF56601">
    <property type="entry name" value="beta-lactamase/transpeptidase-like"/>
    <property type="match status" value="1"/>
</dbReference>
<dbReference type="PANTHER" id="PTHR32282">
    <property type="entry name" value="BINDING PROTEIN TRANSPEPTIDASE, PUTATIVE-RELATED"/>
    <property type="match status" value="1"/>
</dbReference>
<evidence type="ECO:0000256" key="7">
    <source>
        <dbReference type="ARBA" id="ARBA00044770"/>
    </source>
</evidence>
<dbReference type="InterPro" id="IPR012338">
    <property type="entry name" value="Beta-lactam/transpept-like"/>
</dbReference>
<comment type="caution">
    <text evidence="12">The sequence shown here is derived from an EMBL/GenBank/DDBJ whole genome shotgun (WGS) entry which is preliminary data.</text>
</comment>
<gene>
    <name evidence="12" type="ORF">HJ583_013310</name>
</gene>
<dbReference type="EC" id="2.4.99.28" evidence="7"/>
<accession>A0ABX2IGY0</accession>
<organism evidence="12 13">
    <name type="scientific">Uliginosibacterium aquaticum</name>
    <dbReference type="NCBI Taxonomy" id="2731212"/>
    <lineage>
        <taxon>Bacteria</taxon>
        <taxon>Pseudomonadati</taxon>
        <taxon>Pseudomonadota</taxon>
        <taxon>Betaproteobacteria</taxon>
        <taxon>Rhodocyclales</taxon>
        <taxon>Zoogloeaceae</taxon>
        <taxon>Uliginosibacterium</taxon>
    </lineage>
</organism>
<evidence type="ECO:0000259" key="10">
    <source>
        <dbReference type="Pfam" id="PF00912"/>
    </source>
</evidence>
<dbReference type="InterPro" id="IPR009647">
    <property type="entry name" value="PBP_C"/>
</dbReference>
<keyword evidence="9" id="KW-0732">Signal</keyword>
<evidence type="ECO:0000256" key="2">
    <source>
        <dbReference type="ARBA" id="ARBA00022645"/>
    </source>
</evidence>
<dbReference type="InterPro" id="IPR050396">
    <property type="entry name" value="Glycosyltr_51/Transpeptidase"/>
</dbReference>
<keyword evidence="5" id="KW-0808">Transferase</keyword>
<dbReference type="InterPro" id="IPR023346">
    <property type="entry name" value="Lysozyme-like_dom_sf"/>
</dbReference>
<evidence type="ECO:0000256" key="8">
    <source>
        <dbReference type="ARBA" id="ARBA00049902"/>
    </source>
</evidence>
<name>A0ABX2IGY0_9RHOO</name>
<keyword evidence="3" id="KW-0378">Hydrolase</keyword>
<dbReference type="Pfam" id="PF00912">
    <property type="entry name" value="Transgly"/>
    <property type="match status" value="1"/>
</dbReference>
<keyword evidence="4" id="KW-0328">Glycosyltransferase</keyword>
<dbReference type="Gene3D" id="3.40.710.10">
    <property type="entry name" value="DD-peptidase/beta-lactamase superfamily"/>
    <property type="match status" value="1"/>
</dbReference>
<keyword evidence="2" id="KW-0121">Carboxypeptidase</keyword>
<evidence type="ECO:0000256" key="1">
    <source>
        <dbReference type="ARBA" id="ARBA00004752"/>
    </source>
</evidence>
<comment type="catalytic activity">
    <reaction evidence="8">
        <text>[GlcNAc-(1-&gt;4)-Mur2Ac(oyl-L-Ala-gamma-D-Glu-L-Lys-D-Ala-D-Ala)](n)-di-trans,octa-cis-undecaprenyl diphosphate + beta-D-GlcNAc-(1-&gt;4)-Mur2Ac(oyl-L-Ala-gamma-D-Glu-L-Lys-D-Ala-D-Ala)-di-trans,octa-cis-undecaprenyl diphosphate = [GlcNAc-(1-&gt;4)-Mur2Ac(oyl-L-Ala-gamma-D-Glu-L-Lys-D-Ala-D-Ala)](n+1)-di-trans,octa-cis-undecaprenyl diphosphate + di-trans,octa-cis-undecaprenyl diphosphate + H(+)</text>
        <dbReference type="Rhea" id="RHEA:23708"/>
        <dbReference type="Rhea" id="RHEA-COMP:9602"/>
        <dbReference type="Rhea" id="RHEA-COMP:9603"/>
        <dbReference type="ChEBI" id="CHEBI:15378"/>
        <dbReference type="ChEBI" id="CHEBI:58405"/>
        <dbReference type="ChEBI" id="CHEBI:60033"/>
        <dbReference type="ChEBI" id="CHEBI:78435"/>
        <dbReference type="EC" id="2.4.99.28"/>
    </reaction>
</comment>
<evidence type="ECO:0000313" key="12">
    <source>
        <dbReference type="EMBL" id="NSL56013.1"/>
    </source>
</evidence>
<proteinExistence type="predicted"/>
<keyword evidence="3" id="KW-0645">Protease</keyword>
<evidence type="ECO:0000313" key="13">
    <source>
        <dbReference type="Proteomes" id="UP000778523"/>
    </source>
</evidence>
<feature type="signal peptide" evidence="9">
    <location>
        <begin position="1"/>
        <end position="20"/>
    </location>
</feature>
<protein>
    <recommendedName>
        <fullName evidence="7">peptidoglycan glycosyltransferase</fullName>
        <ecNumber evidence="7">2.4.99.28</ecNumber>
    </recommendedName>
</protein>
<dbReference type="RefSeq" id="WP_170022368.1">
    <property type="nucleotide sequence ID" value="NZ_JABCSC020000003.1"/>
</dbReference>
<dbReference type="Pfam" id="PF06832">
    <property type="entry name" value="BiPBP_C"/>
    <property type="match status" value="1"/>
</dbReference>
<sequence length="649" mass="71231">MKPFRCLLLLALLSPLAALAEGFALPAFEQVRASHLSSDALLLDRTGLPLADLRLDTRVRRLDWVPLAQLSPAMRDALLTAEDRRFFAHSGVDWVAFAGAAWQNLWGGGKRGASTLTMQLAGLLDPALRMPANRRSVAQKWDQSRAALELESKWNKQQILEAYLNLAPFRGDLQGISAASELIFKLPASRLGPSEASLLAALLRGPNAAPPLVAKRACRLAASLGRNNQCGEITRLAQSQLDTPRNVPRYRLAPHLARRVLQQGGQRSTSLLDGHLQARLLAAFTPQDDPASAVLVLDNNSGEVLAWIGALDPLGADGVVRPRLAPDWWWPYATALGIEQRQWTAASPLPLGAVIFDPRDARAATPSWMSLRFALRDHQPAALIGLHARQERDAWLERLRLLGFEPDGDTPAAPSLLQLASAWRAFAANGQWQPARWLPTQESNPRRAWRADTAFVLSDLLASPGPAGWASLWQSHASEDGSRLLIGHSERYTLALATTGNDPLGLWQRLQLAAAGDSRPPPAPPGLVTQNVYFEPALETPRSEYFLRGSEIETVTVLADGRRGRIIFPAAGLNHVLDETGRPRERWILQAESSTALRWLLDGHPLGEGQRLLWNVQPGQHRLAISDGRGEILHAIEFEVHPAPENQER</sequence>
<evidence type="ECO:0000259" key="11">
    <source>
        <dbReference type="Pfam" id="PF06832"/>
    </source>
</evidence>
<dbReference type="InterPro" id="IPR001264">
    <property type="entry name" value="Glyco_trans_51"/>
</dbReference>
<evidence type="ECO:0000256" key="5">
    <source>
        <dbReference type="ARBA" id="ARBA00022679"/>
    </source>
</evidence>
<dbReference type="PANTHER" id="PTHR32282:SF15">
    <property type="entry name" value="PENICILLIN-BINDING PROTEIN 1C"/>
    <property type="match status" value="1"/>
</dbReference>
<dbReference type="SUPFAM" id="SSF53955">
    <property type="entry name" value="Lysozyme-like"/>
    <property type="match status" value="1"/>
</dbReference>
<dbReference type="Gene3D" id="1.10.3810.10">
    <property type="entry name" value="Biosynthetic peptidoglycan transglycosylase-like"/>
    <property type="match status" value="1"/>
</dbReference>
<feature type="domain" description="Glycosyl transferase family 51" evidence="10">
    <location>
        <begin position="59"/>
        <end position="216"/>
    </location>
</feature>
<comment type="pathway">
    <text evidence="1">Cell wall biogenesis; peptidoglycan biosynthesis.</text>
</comment>
<dbReference type="Proteomes" id="UP000778523">
    <property type="component" value="Unassembled WGS sequence"/>
</dbReference>
<feature type="chain" id="PRO_5046915503" description="peptidoglycan glycosyltransferase" evidence="9">
    <location>
        <begin position="21"/>
        <end position="649"/>
    </location>
</feature>
<reference evidence="12 13" key="1">
    <citation type="submission" date="2020-06" db="EMBL/GenBank/DDBJ databases">
        <title>Draft genome of Uliginosibacterium sp. IMCC34675.</title>
        <authorList>
            <person name="Song J."/>
        </authorList>
    </citation>
    <scope>NUCLEOTIDE SEQUENCE [LARGE SCALE GENOMIC DNA]</scope>
    <source>
        <strain evidence="12 13">IMCC34675</strain>
    </source>
</reference>
<evidence type="ECO:0000256" key="3">
    <source>
        <dbReference type="ARBA" id="ARBA00022670"/>
    </source>
</evidence>